<dbReference type="PANTHER" id="PTHR37292:SF2">
    <property type="entry name" value="DUF262 DOMAIN-CONTAINING PROTEIN"/>
    <property type="match status" value="1"/>
</dbReference>
<dbReference type="AlphaFoldDB" id="A0A833N4R1"/>
<protein>
    <submittedName>
        <fullName evidence="2">DUF262 domain-containing protein</fullName>
    </submittedName>
</protein>
<proteinExistence type="predicted"/>
<accession>A0A833N4R1</accession>
<keyword evidence="3" id="KW-1185">Reference proteome</keyword>
<dbReference type="EMBL" id="WFLN01000004">
    <property type="protein sequence ID" value="KAB8033127.1"/>
    <property type="molecule type" value="Genomic_DNA"/>
</dbReference>
<evidence type="ECO:0000259" key="1">
    <source>
        <dbReference type="Pfam" id="PF03235"/>
    </source>
</evidence>
<name>A0A833N4R1_9BACT</name>
<dbReference type="RefSeq" id="WP_152211215.1">
    <property type="nucleotide sequence ID" value="NZ_WFLN01000004.1"/>
</dbReference>
<comment type="caution">
    <text evidence="2">The sequence shown here is derived from an EMBL/GenBank/DDBJ whole genome shotgun (WGS) entry which is preliminary data.</text>
</comment>
<reference evidence="2 3" key="1">
    <citation type="submission" date="2019-10" db="EMBL/GenBank/DDBJ databases">
        <title>New genus of Silvanigrellaceae.</title>
        <authorList>
            <person name="Pitt A."/>
            <person name="Hahn M.W."/>
        </authorList>
    </citation>
    <scope>NUCLEOTIDE SEQUENCE [LARGE SCALE GENOMIC DNA]</scope>
    <source>
        <strain evidence="2 3">33A1-SZDP</strain>
    </source>
</reference>
<dbReference type="InterPro" id="IPR004919">
    <property type="entry name" value="GmrSD_N"/>
</dbReference>
<organism evidence="2 3">
    <name type="scientific">Fluviispira multicolorata</name>
    <dbReference type="NCBI Taxonomy" id="2654512"/>
    <lineage>
        <taxon>Bacteria</taxon>
        <taxon>Pseudomonadati</taxon>
        <taxon>Bdellovibrionota</taxon>
        <taxon>Oligoflexia</taxon>
        <taxon>Silvanigrellales</taxon>
        <taxon>Silvanigrellaceae</taxon>
        <taxon>Fluviispira</taxon>
    </lineage>
</organism>
<dbReference type="Proteomes" id="UP000442694">
    <property type="component" value="Unassembled WGS sequence"/>
</dbReference>
<feature type="domain" description="GmrSD restriction endonucleases N-terminal" evidence="1">
    <location>
        <begin position="13"/>
        <end position="140"/>
    </location>
</feature>
<dbReference type="PANTHER" id="PTHR37292">
    <property type="entry name" value="VNG6097C"/>
    <property type="match status" value="1"/>
</dbReference>
<evidence type="ECO:0000313" key="3">
    <source>
        <dbReference type="Proteomes" id="UP000442694"/>
    </source>
</evidence>
<gene>
    <name evidence="2" type="ORF">GCL57_00085</name>
</gene>
<evidence type="ECO:0000313" key="2">
    <source>
        <dbReference type="EMBL" id="KAB8033127.1"/>
    </source>
</evidence>
<dbReference type="Pfam" id="PF03235">
    <property type="entry name" value="GmrSD_N"/>
    <property type="match status" value="1"/>
</dbReference>
<sequence>MQTINFNLNELKTKINSNNFRIPQFQRNFVWKEIDTRKLIDSIARNYPIGSQLILEVDKESQFDSRSLDFYTKKDENNNEYLEDNIDLQNQGKVSGSYLVLDGQQRLTSIARVFNDANEKKVYYFDLKKMYEIFIKGINSYEYDWILSLGPLSR</sequence>